<dbReference type="Gene3D" id="3.30.420.10">
    <property type="entry name" value="Ribonuclease H-like superfamily/Ribonuclease H"/>
    <property type="match status" value="1"/>
</dbReference>
<dbReference type="PROSITE" id="PS50994">
    <property type="entry name" value="INTEGRASE"/>
    <property type="match status" value="1"/>
</dbReference>
<reference evidence="3" key="1">
    <citation type="submission" date="2016-11" db="UniProtKB">
        <authorList>
            <consortium name="WormBaseParasite"/>
        </authorList>
    </citation>
    <scope>IDENTIFICATION</scope>
</reference>
<dbReference type="PANTHER" id="PTHR47331:SF2">
    <property type="match status" value="1"/>
</dbReference>
<dbReference type="AlphaFoldDB" id="A0A1I7WS67"/>
<dbReference type="SUPFAM" id="SSF53098">
    <property type="entry name" value="Ribonuclease H-like"/>
    <property type="match status" value="1"/>
</dbReference>
<evidence type="ECO:0000313" key="2">
    <source>
        <dbReference type="Proteomes" id="UP000095283"/>
    </source>
</evidence>
<organism evidence="2 3">
    <name type="scientific">Heterorhabditis bacteriophora</name>
    <name type="common">Entomopathogenic nematode worm</name>
    <dbReference type="NCBI Taxonomy" id="37862"/>
    <lineage>
        <taxon>Eukaryota</taxon>
        <taxon>Metazoa</taxon>
        <taxon>Ecdysozoa</taxon>
        <taxon>Nematoda</taxon>
        <taxon>Chromadorea</taxon>
        <taxon>Rhabditida</taxon>
        <taxon>Rhabditina</taxon>
        <taxon>Rhabditomorpha</taxon>
        <taxon>Strongyloidea</taxon>
        <taxon>Heterorhabditidae</taxon>
        <taxon>Heterorhabditis</taxon>
    </lineage>
</organism>
<dbReference type="InterPro" id="IPR036397">
    <property type="entry name" value="RNaseH_sf"/>
</dbReference>
<dbReference type="InterPro" id="IPR012337">
    <property type="entry name" value="RNaseH-like_sf"/>
</dbReference>
<evidence type="ECO:0000313" key="3">
    <source>
        <dbReference type="WBParaSite" id="Hba_07988"/>
    </source>
</evidence>
<dbReference type="WBParaSite" id="Hba_07988">
    <property type="protein sequence ID" value="Hba_07988"/>
    <property type="gene ID" value="Hba_07988"/>
</dbReference>
<dbReference type="PANTHER" id="PTHR47331">
    <property type="entry name" value="PHD-TYPE DOMAIN-CONTAINING PROTEIN"/>
    <property type="match status" value="1"/>
</dbReference>
<dbReference type="GO" id="GO:0015074">
    <property type="term" value="P:DNA integration"/>
    <property type="evidence" value="ECO:0007669"/>
    <property type="project" value="InterPro"/>
</dbReference>
<dbReference type="Proteomes" id="UP000095283">
    <property type="component" value="Unplaced"/>
</dbReference>
<proteinExistence type="predicted"/>
<dbReference type="InterPro" id="IPR001584">
    <property type="entry name" value="Integrase_cat-core"/>
</dbReference>
<dbReference type="InterPro" id="IPR040676">
    <property type="entry name" value="DUF5641"/>
</dbReference>
<sequence length="442" mass="50916">MAKPYALREMPPLTAIRVNPAIPFDKTGADYCGPFTVTREGEERCYKIWIALFTCLVTRAIHLEIVMELSSETFINVFRRFIARRGCPSLLLTDNGTNFRGAAELITSLWTEQQDNSLYRFCKSKQIEWKFIPSLEPWFGRAYERMIGILKESLRRARQKHPPEKGNLRRIPVSGEVIIGDKLQPIRKWKLGRIKQIHSSEDGIVWSVEVLNSNGRIIKRSIRHVLPLEIQSTQELQIGSESKNKEQSAEPACYNLRPTTDKKRSFFILSLLAIALITTTIAENCKKKNPVFIDSCSKSGVIIYKNNKDSYCWSYESCEICRARCRCPSWANGCSYGHREQRTNSTIERLFHQMKPDVCSFKRTVEYQNPVRRKIHKVRLVDGKDYFVKSLGRNEYCARYPCVSSGTQICTFSKTEATYIQSGEVLLPIIAWATTELEVFNH</sequence>
<protein>
    <submittedName>
        <fullName evidence="3">Integrase catalytic domain-containing protein</fullName>
    </submittedName>
</protein>
<evidence type="ECO:0000259" key="1">
    <source>
        <dbReference type="PROSITE" id="PS50994"/>
    </source>
</evidence>
<dbReference type="Pfam" id="PF18701">
    <property type="entry name" value="DUF5641"/>
    <property type="match status" value="1"/>
</dbReference>
<keyword evidence="2" id="KW-1185">Reference proteome</keyword>
<name>A0A1I7WS67_HETBA</name>
<dbReference type="GO" id="GO:0003676">
    <property type="term" value="F:nucleic acid binding"/>
    <property type="evidence" value="ECO:0007669"/>
    <property type="project" value="InterPro"/>
</dbReference>
<accession>A0A1I7WS67</accession>
<feature type="domain" description="Integrase catalytic" evidence="1">
    <location>
        <begin position="19"/>
        <end position="235"/>
    </location>
</feature>